<dbReference type="AlphaFoldDB" id="A0A3N0XF82"/>
<dbReference type="EMBL" id="RJVU01075617">
    <property type="protein sequence ID" value="ROI15988.1"/>
    <property type="molecule type" value="Genomic_DNA"/>
</dbReference>
<dbReference type="Proteomes" id="UP000281406">
    <property type="component" value="Unassembled WGS sequence"/>
</dbReference>
<sequence length="97" mass="10700">MAPKKSTENGVEDSTGSSDEDTDFCDRDSVASSVDSTAEEMFMDGLDSILDQSSTQLRLLYLAWFVTSPGVGSTARMSSVTKTTPKWPYDFLSFMKY</sequence>
<feature type="region of interest" description="Disordered" evidence="1">
    <location>
        <begin position="1"/>
        <end position="27"/>
    </location>
</feature>
<gene>
    <name evidence="2" type="ORF">DPX16_14200</name>
</gene>
<name>A0A3N0XF82_ANAGA</name>
<reference evidence="2 3" key="1">
    <citation type="submission" date="2018-10" db="EMBL/GenBank/DDBJ databases">
        <title>Genome assembly for a Yunnan-Guizhou Plateau 3E fish, Anabarilius grahami (Regan), and its evolutionary and genetic applications.</title>
        <authorList>
            <person name="Jiang W."/>
        </authorList>
    </citation>
    <scope>NUCLEOTIDE SEQUENCE [LARGE SCALE GENOMIC DNA]</scope>
    <source>
        <strain evidence="2">AG-KIZ</strain>
        <tissue evidence="2">Muscle</tissue>
    </source>
</reference>
<proteinExistence type="predicted"/>
<organism evidence="2 3">
    <name type="scientific">Anabarilius grahami</name>
    <name type="common">Kanglang fish</name>
    <name type="synonym">Barilius grahami</name>
    <dbReference type="NCBI Taxonomy" id="495550"/>
    <lineage>
        <taxon>Eukaryota</taxon>
        <taxon>Metazoa</taxon>
        <taxon>Chordata</taxon>
        <taxon>Craniata</taxon>
        <taxon>Vertebrata</taxon>
        <taxon>Euteleostomi</taxon>
        <taxon>Actinopterygii</taxon>
        <taxon>Neopterygii</taxon>
        <taxon>Teleostei</taxon>
        <taxon>Ostariophysi</taxon>
        <taxon>Cypriniformes</taxon>
        <taxon>Xenocyprididae</taxon>
        <taxon>Xenocypridinae</taxon>
        <taxon>Xenocypridinae incertae sedis</taxon>
        <taxon>Anabarilius</taxon>
    </lineage>
</organism>
<evidence type="ECO:0000313" key="2">
    <source>
        <dbReference type="EMBL" id="ROI15988.1"/>
    </source>
</evidence>
<comment type="caution">
    <text evidence="2">The sequence shown here is derived from an EMBL/GenBank/DDBJ whole genome shotgun (WGS) entry which is preliminary data.</text>
</comment>
<accession>A0A3N0XF82</accession>
<keyword evidence="3" id="KW-1185">Reference proteome</keyword>
<evidence type="ECO:0000313" key="3">
    <source>
        <dbReference type="Proteomes" id="UP000281406"/>
    </source>
</evidence>
<evidence type="ECO:0000256" key="1">
    <source>
        <dbReference type="SAM" id="MobiDB-lite"/>
    </source>
</evidence>
<protein>
    <submittedName>
        <fullName evidence="2">Uncharacterized protein</fullName>
    </submittedName>
</protein>